<comment type="caution">
    <text evidence="1">The sequence shown here is derived from an EMBL/GenBank/DDBJ whole genome shotgun (WGS) entry which is preliminary data.</text>
</comment>
<dbReference type="Proteomes" id="UP000481153">
    <property type="component" value="Unassembled WGS sequence"/>
</dbReference>
<dbReference type="EMBL" id="VJMJ01000117">
    <property type="protein sequence ID" value="KAF0734212.1"/>
    <property type="molecule type" value="Genomic_DNA"/>
</dbReference>
<gene>
    <name evidence="1" type="ORF">Ae201684_009076</name>
</gene>
<evidence type="ECO:0000313" key="1">
    <source>
        <dbReference type="EMBL" id="KAF0734212.1"/>
    </source>
</evidence>
<keyword evidence="2" id="KW-1185">Reference proteome</keyword>
<accession>A0A6G0X2S4</accession>
<reference evidence="1 2" key="1">
    <citation type="submission" date="2019-07" db="EMBL/GenBank/DDBJ databases">
        <title>Genomics analysis of Aphanomyces spp. identifies a new class of oomycete effector associated with host adaptation.</title>
        <authorList>
            <person name="Gaulin E."/>
        </authorList>
    </citation>
    <scope>NUCLEOTIDE SEQUENCE [LARGE SCALE GENOMIC DNA]</scope>
    <source>
        <strain evidence="1 2">ATCC 201684</strain>
    </source>
</reference>
<evidence type="ECO:0000313" key="2">
    <source>
        <dbReference type="Proteomes" id="UP000481153"/>
    </source>
</evidence>
<sequence>MSTLRLSLDELSSNLHTTVPTDDDEWGWFTDIEASSTSSSDEESDSPTATTSGSQRVIWRMFPPLTDLRFEPPFHSCDFPWLLSLSSTDPQTARLEVREFRIAGHGTYAEFHVMCWIGDAYFNTWKRFSAFKRFVHTELKTNGHRRSLRAWNDVLAHCSWFRSLNVEYLHQKCCYLETFAHTLLMEAESPYLLARFMACGA</sequence>
<organism evidence="1 2">
    <name type="scientific">Aphanomyces euteiches</name>
    <dbReference type="NCBI Taxonomy" id="100861"/>
    <lineage>
        <taxon>Eukaryota</taxon>
        <taxon>Sar</taxon>
        <taxon>Stramenopiles</taxon>
        <taxon>Oomycota</taxon>
        <taxon>Saprolegniomycetes</taxon>
        <taxon>Saprolegniales</taxon>
        <taxon>Verrucalvaceae</taxon>
        <taxon>Aphanomyces</taxon>
    </lineage>
</organism>
<evidence type="ECO:0008006" key="3">
    <source>
        <dbReference type="Google" id="ProtNLM"/>
    </source>
</evidence>
<proteinExistence type="predicted"/>
<dbReference type="VEuPathDB" id="FungiDB:AeMF1_020297"/>
<dbReference type="AlphaFoldDB" id="A0A6G0X2S4"/>
<name>A0A6G0X2S4_9STRA</name>
<protein>
    <recommendedName>
        <fullName evidence="3">PX domain-containing protein</fullName>
    </recommendedName>
</protein>